<dbReference type="GO" id="GO:0006508">
    <property type="term" value="P:proteolysis"/>
    <property type="evidence" value="ECO:0007669"/>
    <property type="project" value="InterPro"/>
</dbReference>
<evidence type="ECO:0000313" key="5">
    <source>
        <dbReference type="EMBL" id="ERN17425.1"/>
    </source>
</evidence>
<dbReference type="Gramene" id="ERN17425">
    <property type="protein sequence ID" value="ERN17425"/>
    <property type="gene ID" value="AMTR_s00037p00227730"/>
</dbReference>
<evidence type="ECO:0000256" key="4">
    <source>
        <dbReference type="SAM" id="SignalP"/>
    </source>
</evidence>
<dbReference type="SUPFAM" id="SSF53474">
    <property type="entry name" value="alpha/beta-Hydrolases"/>
    <property type="match status" value="1"/>
</dbReference>
<dbReference type="Gene3D" id="3.40.50.1820">
    <property type="entry name" value="alpha/beta hydrolase"/>
    <property type="match status" value="1"/>
</dbReference>
<evidence type="ECO:0000313" key="6">
    <source>
        <dbReference type="Proteomes" id="UP000017836"/>
    </source>
</evidence>
<dbReference type="Gene3D" id="3.40.50.12670">
    <property type="match status" value="1"/>
</dbReference>
<dbReference type="HOGENOM" id="CLU_008523_0_1_1"/>
<evidence type="ECO:0000256" key="1">
    <source>
        <dbReference type="ARBA" id="ARBA00009431"/>
    </source>
</evidence>
<organism evidence="5 6">
    <name type="scientific">Amborella trichopoda</name>
    <dbReference type="NCBI Taxonomy" id="13333"/>
    <lineage>
        <taxon>Eukaryota</taxon>
        <taxon>Viridiplantae</taxon>
        <taxon>Streptophyta</taxon>
        <taxon>Embryophyta</taxon>
        <taxon>Tracheophyta</taxon>
        <taxon>Spermatophyta</taxon>
        <taxon>Magnoliopsida</taxon>
        <taxon>Amborellales</taxon>
        <taxon>Amborellaceae</taxon>
        <taxon>Amborella</taxon>
    </lineage>
</organism>
<keyword evidence="3" id="KW-0325">Glycoprotein</keyword>
<feature type="signal peptide" evidence="4">
    <location>
        <begin position="1"/>
        <end position="26"/>
    </location>
</feature>
<dbReference type="AlphaFoldDB" id="U5D5A9"/>
<dbReference type="OMA" id="GIQPWIN"/>
<dbReference type="InterPro" id="IPR033124">
    <property type="entry name" value="Ser_caboxypep_his_AS"/>
</dbReference>
<dbReference type="eggNOG" id="KOG1282">
    <property type="taxonomic scope" value="Eukaryota"/>
</dbReference>
<gene>
    <name evidence="5" type="ORF">AMTR_s00037p00227730</name>
</gene>
<comment type="similarity">
    <text evidence="1">Belongs to the peptidase S10 family.</text>
</comment>
<dbReference type="GO" id="GO:0019748">
    <property type="term" value="P:secondary metabolic process"/>
    <property type="evidence" value="ECO:0000318"/>
    <property type="project" value="GO_Central"/>
</dbReference>
<name>U5D5A9_AMBTC</name>
<dbReference type="GO" id="GO:0004185">
    <property type="term" value="F:serine-type carboxypeptidase activity"/>
    <property type="evidence" value="ECO:0007669"/>
    <property type="project" value="InterPro"/>
</dbReference>
<sequence length="521" mass="58579">MEGRKAEFHHDIALLLLLMWVTISECITADSSARVEFLPGFEGALPFDFFSGYISVDEVNEYRLFYYLIKSENNPSKDPLLLWLTGGPGCSGFSGLVIETGPLRIKVEEYNGTLPALRYNPYSWTKVANVIYVDSPIGTGFSYSKSPPDYATSDSKTVKDLHKFLTNWFIEYPEFLSNPLYIAGDSYSGITVPVLTSEIANGIDSGYRPVFNLKGYLVGNPVTDVEFDSQVVPFAHGMGLISDELFEATKISCNGKYAFPKGSQCNLNMQAVHECLSRINTPHILEPLCPFASPRPRVEIGTGLRRWLHENSSGIHLQSTPIFCRTYGYMLSHYWANNERVQEVLHVKKGTVNEWKRCNYGINFKADVASSVVYHYNLTMRGYSALIYSGDHDSSVPFIGTQAWIRSLEFPIIDDWRAWLVDGQVVGYTRKYTNNLTFATVKGAGHTAPEYKPKECVAMLKRWISNEPFDNPLASSSCELHIPSNFWGAEFYCSWVLTNLAPAVTIRLARLHIPLSCAQRS</sequence>
<dbReference type="FunFam" id="3.40.50.1820:FF:000072">
    <property type="entry name" value="Serine carboxypeptidase-like 19"/>
    <property type="match status" value="1"/>
</dbReference>
<feature type="chain" id="PRO_5004658939" evidence="4">
    <location>
        <begin position="27"/>
        <end position="521"/>
    </location>
</feature>
<dbReference type="GO" id="GO:0016747">
    <property type="term" value="F:acyltransferase activity, transferring groups other than amino-acyl groups"/>
    <property type="evidence" value="ECO:0000318"/>
    <property type="project" value="GO_Central"/>
</dbReference>
<evidence type="ECO:0000256" key="3">
    <source>
        <dbReference type="ARBA" id="ARBA00023180"/>
    </source>
</evidence>
<dbReference type="InterPro" id="IPR029058">
    <property type="entry name" value="AB_hydrolase_fold"/>
</dbReference>
<dbReference type="Pfam" id="PF00450">
    <property type="entry name" value="Peptidase_S10"/>
    <property type="match status" value="1"/>
</dbReference>
<keyword evidence="6" id="KW-1185">Reference proteome</keyword>
<dbReference type="Proteomes" id="UP000017836">
    <property type="component" value="Unassembled WGS sequence"/>
</dbReference>
<dbReference type="InterPro" id="IPR001563">
    <property type="entry name" value="Peptidase_S10"/>
</dbReference>
<accession>U5D5A9</accession>
<evidence type="ECO:0000256" key="2">
    <source>
        <dbReference type="ARBA" id="ARBA00022729"/>
    </source>
</evidence>
<dbReference type="EMBL" id="KI392350">
    <property type="protein sequence ID" value="ERN17425.1"/>
    <property type="molecule type" value="Genomic_DNA"/>
</dbReference>
<dbReference type="PROSITE" id="PS00560">
    <property type="entry name" value="CARBOXYPEPT_SER_HIS"/>
    <property type="match status" value="1"/>
</dbReference>
<dbReference type="PANTHER" id="PTHR11802">
    <property type="entry name" value="SERINE PROTEASE FAMILY S10 SERINE CARBOXYPEPTIDASE"/>
    <property type="match status" value="1"/>
</dbReference>
<proteinExistence type="inferred from homology"/>
<dbReference type="FunFam" id="3.40.50.12670:FF:000001">
    <property type="entry name" value="Carboxypeptidase"/>
    <property type="match status" value="1"/>
</dbReference>
<dbReference type="PANTHER" id="PTHR11802:SF29">
    <property type="entry name" value="SERINE CARBOXYPEPTIDASE-LIKE 19"/>
    <property type="match status" value="1"/>
</dbReference>
<reference evidence="6" key="1">
    <citation type="journal article" date="2013" name="Science">
        <title>The Amborella genome and the evolution of flowering plants.</title>
        <authorList>
            <consortium name="Amborella Genome Project"/>
        </authorList>
    </citation>
    <scope>NUCLEOTIDE SEQUENCE [LARGE SCALE GENOMIC DNA]</scope>
</reference>
<dbReference type="PRINTS" id="PR00724">
    <property type="entry name" value="CRBOXYPTASEC"/>
</dbReference>
<keyword evidence="2 4" id="KW-0732">Signal</keyword>
<protein>
    <submittedName>
        <fullName evidence="5">Uncharacterized protein</fullName>
    </submittedName>
</protein>